<dbReference type="Pfam" id="PF03564">
    <property type="entry name" value="DUF1759"/>
    <property type="match status" value="1"/>
</dbReference>
<evidence type="ECO:0000259" key="3">
    <source>
        <dbReference type="PROSITE" id="PS50158"/>
    </source>
</evidence>
<name>A0A0V1C463_TRIBR</name>
<dbReference type="OMA" id="RITTGEW"/>
<evidence type="ECO:0000256" key="1">
    <source>
        <dbReference type="PROSITE-ProRule" id="PRU00047"/>
    </source>
</evidence>
<feature type="region of interest" description="Disordered" evidence="2">
    <location>
        <begin position="304"/>
        <end position="327"/>
    </location>
</feature>
<protein>
    <recommendedName>
        <fullName evidence="3">CCHC-type domain-containing protein</fullName>
    </recommendedName>
</protein>
<dbReference type="PROSITE" id="PS50158">
    <property type="entry name" value="ZF_CCHC"/>
    <property type="match status" value="1"/>
</dbReference>
<evidence type="ECO:0000313" key="4">
    <source>
        <dbReference type="EMBL" id="KRY44105.1"/>
    </source>
</evidence>
<keyword evidence="1" id="KW-0479">Metal-binding</keyword>
<gene>
    <name evidence="4" type="ORF">T03_1263</name>
</gene>
<dbReference type="InterPro" id="IPR001878">
    <property type="entry name" value="Znf_CCHC"/>
</dbReference>
<organism evidence="4 5">
    <name type="scientific">Trichinella britovi</name>
    <name type="common">Parasitic roundworm</name>
    <dbReference type="NCBI Taxonomy" id="45882"/>
    <lineage>
        <taxon>Eukaryota</taxon>
        <taxon>Metazoa</taxon>
        <taxon>Ecdysozoa</taxon>
        <taxon>Nematoda</taxon>
        <taxon>Enoplea</taxon>
        <taxon>Dorylaimia</taxon>
        <taxon>Trichinellida</taxon>
        <taxon>Trichinellidae</taxon>
        <taxon>Trichinella</taxon>
    </lineage>
</organism>
<proteinExistence type="predicted"/>
<keyword evidence="5" id="KW-1185">Reference proteome</keyword>
<evidence type="ECO:0000313" key="5">
    <source>
        <dbReference type="Proteomes" id="UP000054653"/>
    </source>
</evidence>
<reference evidence="4 5" key="1">
    <citation type="submission" date="2015-01" db="EMBL/GenBank/DDBJ databases">
        <title>Evolution of Trichinella species and genotypes.</title>
        <authorList>
            <person name="Korhonen P.K."/>
            <person name="Edoardo P."/>
            <person name="Giuseppe L.R."/>
            <person name="Gasser R.B."/>
        </authorList>
    </citation>
    <scope>NUCLEOTIDE SEQUENCE [LARGE SCALE GENOMIC DNA]</scope>
    <source>
        <strain evidence="4">ISS120</strain>
    </source>
</reference>
<feature type="region of interest" description="Disordered" evidence="2">
    <location>
        <begin position="235"/>
        <end position="259"/>
    </location>
</feature>
<evidence type="ECO:0000256" key="2">
    <source>
        <dbReference type="SAM" id="MobiDB-lite"/>
    </source>
</evidence>
<feature type="domain" description="CCHC-type" evidence="3">
    <location>
        <begin position="296"/>
        <end position="309"/>
    </location>
</feature>
<keyword evidence="1" id="KW-0862">Zinc</keyword>
<dbReference type="GO" id="GO:0008270">
    <property type="term" value="F:zinc ion binding"/>
    <property type="evidence" value="ECO:0007669"/>
    <property type="project" value="UniProtKB-KW"/>
</dbReference>
<dbReference type="Proteomes" id="UP000054653">
    <property type="component" value="Unassembled WGS sequence"/>
</dbReference>
<accession>A0A0V1C463</accession>
<sequence length="327" mass="36503">MLISRSSSPLRKLVGLKRRLQFFAEKLEQLCKENVAAGRIEAQLVTTKEIYRPVDRLWLEYETGLDGEEAATAIAEWAEYRQYGGDVTEFRGFWDRFADSIHKWTGLSDGTKLTYLHGCLIGDALRAISCLSSNGLYKVAVQRLKKRFDRPYTAVRKLTLDLLRITTGEWTRGRLPDHIDCHIGTLTEMGKDPRTAEFSLADEKLQSDLAAFQRFIREQAGLMAESHRSIFKIGRNWKPGKASDSSKPKSTTRKGSLPVARHASIAKGSHKASACPEVLKANSIPRRALDKKAGLCFSCPEPGHEAKGCGERRTVGGAVTPRPRYPA</sequence>
<dbReference type="AlphaFoldDB" id="A0A0V1C463"/>
<dbReference type="InterPro" id="IPR005312">
    <property type="entry name" value="DUF1759"/>
</dbReference>
<dbReference type="EMBL" id="JYDI01000728">
    <property type="protein sequence ID" value="KRY44105.1"/>
    <property type="molecule type" value="Genomic_DNA"/>
</dbReference>
<keyword evidence="1" id="KW-0863">Zinc-finger</keyword>
<feature type="compositionally biased region" description="Basic and acidic residues" evidence="2">
    <location>
        <begin position="304"/>
        <end position="314"/>
    </location>
</feature>
<comment type="caution">
    <text evidence="4">The sequence shown here is derived from an EMBL/GenBank/DDBJ whole genome shotgun (WGS) entry which is preliminary data.</text>
</comment>
<dbReference type="GO" id="GO:0003676">
    <property type="term" value="F:nucleic acid binding"/>
    <property type="evidence" value="ECO:0007669"/>
    <property type="project" value="InterPro"/>
</dbReference>